<sequence>MVAADAGDNVRANAPATTMELAATRDNVRSLMGTPIDGGRFGSAPTLPNRDIVVKPRKL</sequence>
<dbReference type="Proteomes" id="UP000623608">
    <property type="component" value="Unassembled WGS sequence"/>
</dbReference>
<name>A0A919NZM2_9ACTN</name>
<dbReference type="EMBL" id="BOMY01000064">
    <property type="protein sequence ID" value="GIF26861.1"/>
    <property type="molecule type" value="Genomic_DNA"/>
</dbReference>
<proteinExistence type="predicted"/>
<keyword evidence="2" id="KW-1185">Reference proteome</keyword>
<protein>
    <submittedName>
        <fullName evidence="1">Uncharacterized protein</fullName>
    </submittedName>
</protein>
<organism evidence="1 2">
    <name type="scientific">Paractinoplanes tereljensis</name>
    <dbReference type="NCBI Taxonomy" id="571912"/>
    <lineage>
        <taxon>Bacteria</taxon>
        <taxon>Bacillati</taxon>
        <taxon>Actinomycetota</taxon>
        <taxon>Actinomycetes</taxon>
        <taxon>Micromonosporales</taxon>
        <taxon>Micromonosporaceae</taxon>
        <taxon>Paractinoplanes</taxon>
    </lineage>
</organism>
<reference evidence="1" key="1">
    <citation type="submission" date="2021-01" db="EMBL/GenBank/DDBJ databases">
        <title>Whole genome shotgun sequence of Actinoplanes tereljensis NBRC 105297.</title>
        <authorList>
            <person name="Komaki H."/>
            <person name="Tamura T."/>
        </authorList>
    </citation>
    <scope>NUCLEOTIDE SEQUENCE</scope>
    <source>
        <strain evidence="1">NBRC 105297</strain>
    </source>
</reference>
<accession>A0A919NZM2</accession>
<dbReference type="AlphaFoldDB" id="A0A919NZM2"/>
<gene>
    <name evidence="1" type="ORF">Ate02nite_95910</name>
</gene>
<comment type="caution">
    <text evidence="1">The sequence shown here is derived from an EMBL/GenBank/DDBJ whole genome shotgun (WGS) entry which is preliminary data.</text>
</comment>
<evidence type="ECO:0000313" key="1">
    <source>
        <dbReference type="EMBL" id="GIF26861.1"/>
    </source>
</evidence>
<evidence type="ECO:0000313" key="2">
    <source>
        <dbReference type="Proteomes" id="UP000623608"/>
    </source>
</evidence>